<dbReference type="InterPro" id="IPR013424">
    <property type="entry name" value="Ice-binding_C"/>
</dbReference>
<organism evidence="3 4">
    <name type="scientific">Zemynaea arenosa</name>
    <dbReference type="NCBI Taxonomy" id="2561931"/>
    <lineage>
        <taxon>Bacteria</taxon>
        <taxon>Pseudomonadati</taxon>
        <taxon>Pseudomonadota</taxon>
        <taxon>Betaproteobacteria</taxon>
        <taxon>Burkholderiales</taxon>
        <taxon>Oxalobacteraceae</taxon>
        <taxon>Telluria group</taxon>
        <taxon>Zemynaea</taxon>
    </lineage>
</organism>
<comment type="caution">
    <text evidence="3">The sequence shown here is derived from an EMBL/GenBank/DDBJ whole genome shotgun (WGS) entry which is preliminary data.</text>
</comment>
<accession>A0A4Y9STJ1</accession>
<dbReference type="NCBIfam" id="NF038126">
    <property type="entry name" value="PEP_CTERM_FxDxF"/>
    <property type="match status" value="1"/>
</dbReference>
<evidence type="ECO:0000313" key="4">
    <source>
        <dbReference type="Proteomes" id="UP000298438"/>
    </source>
</evidence>
<keyword evidence="1" id="KW-0732">Signal</keyword>
<evidence type="ECO:0000259" key="2">
    <source>
        <dbReference type="Pfam" id="PF07589"/>
    </source>
</evidence>
<dbReference type="Pfam" id="PF07589">
    <property type="entry name" value="PEP-CTERM"/>
    <property type="match status" value="1"/>
</dbReference>
<name>A0A4Y9STJ1_9BURK</name>
<dbReference type="OrthoDB" id="8546032at2"/>
<dbReference type="AlphaFoldDB" id="A0A4Y9STJ1"/>
<gene>
    <name evidence="3" type="ORF">E4L96_02265</name>
</gene>
<proteinExistence type="predicted"/>
<keyword evidence="4" id="KW-1185">Reference proteome</keyword>
<dbReference type="EMBL" id="SPVF01000035">
    <property type="protein sequence ID" value="TFW28554.1"/>
    <property type="molecule type" value="Genomic_DNA"/>
</dbReference>
<dbReference type="NCBIfam" id="TIGR02595">
    <property type="entry name" value="PEP_CTERM"/>
    <property type="match status" value="1"/>
</dbReference>
<feature type="chain" id="PRO_5021252103" evidence="1">
    <location>
        <begin position="22"/>
        <end position="177"/>
    </location>
</feature>
<evidence type="ECO:0000313" key="3">
    <source>
        <dbReference type="EMBL" id="TFW28554.1"/>
    </source>
</evidence>
<feature type="signal peptide" evidence="1">
    <location>
        <begin position="1"/>
        <end position="21"/>
    </location>
</feature>
<feature type="domain" description="Ice-binding protein C-terminal" evidence="2">
    <location>
        <begin position="151"/>
        <end position="175"/>
    </location>
</feature>
<evidence type="ECO:0000256" key="1">
    <source>
        <dbReference type="SAM" id="SignalP"/>
    </source>
</evidence>
<reference evidence="3 4" key="1">
    <citation type="submission" date="2019-03" db="EMBL/GenBank/DDBJ databases">
        <title>Draft Genome Sequence of Massilia arenosa sp. nov., a Novel Massilia Species Isolated from a Sandy-loam Maize Soil.</title>
        <authorList>
            <person name="Raths R."/>
            <person name="Peta V."/>
            <person name="Bucking H."/>
        </authorList>
    </citation>
    <scope>NUCLEOTIDE SEQUENCE [LARGE SCALE GENOMIC DNA]</scope>
    <source>
        <strain evidence="3 4">MC02</strain>
    </source>
</reference>
<protein>
    <submittedName>
        <fullName evidence="3">PEP-CTERM sorting domain-containing protein</fullName>
    </submittedName>
</protein>
<dbReference type="Proteomes" id="UP000298438">
    <property type="component" value="Unassembled WGS sequence"/>
</dbReference>
<sequence length="177" mass="17694">MKSLVAALALAGASLGAPAFAADISGAPQDIVLTDNAGFFGAVFNMNNEGNTFEDMFRFTAAAGDSVAAIVGSPSLQATSGLDITGFDVYAADGGGAGSLVASGMSLSSGSFDVWTVSAANLEGGDYWLLVSGTMVDNSGAALGGAITLTPVPEPAEYAMLLGGLGVLGWMSRRRKQ</sequence>